<dbReference type="Gene3D" id="3.40.50.2000">
    <property type="entry name" value="Glycogen Phosphorylase B"/>
    <property type="match status" value="1"/>
</dbReference>
<organism evidence="2">
    <name type="scientific">Halalkalibacterium halodurans</name>
    <name type="common">Bacillus halodurans</name>
    <dbReference type="NCBI Taxonomy" id="86665"/>
    <lineage>
        <taxon>Bacteria</taxon>
        <taxon>Bacillati</taxon>
        <taxon>Bacillota</taxon>
        <taxon>Bacilli</taxon>
        <taxon>Bacillales</taxon>
        <taxon>Bacillaceae</taxon>
        <taxon>Halalkalibacterium (ex Joshi et al. 2022)</taxon>
    </lineage>
</organism>
<dbReference type="PATRIC" id="fig|136160.3.peg.803"/>
<dbReference type="PANTHER" id="PTHR12526">
    <property type="entry name" value="GLYCOSYLTRANSFERASE"/>
    <property type="match status" value="1"/>
</dbReference>
<dbReference type="CDD" id="cd03801">
    <property type="entry name" value="GT4_PimA-like"/>
    <property type="match status" value="1"/>
</dbReference>
<dbReference type="RefSeq" id="WP_053430396.1">
    <property type="nucleotide sequence ID" value="NZ_CP040441.1"/>
</dbReference>
<keyword evidence="2" id="KW-0808">Transferase</keyword>
<feature type="domain" description="Glycosyl transferase family 1" evidence="1">
    <location>
        <begin position="165"/>
        <end position="332"/>
    </location>
</feature>
<dbReference type="InterPro" id="IPR001296">
    <property type="entry name" value="Glyco_trans_1"/>
</dbReference>
<accession>A0A0M0KH49</accession>
<protein>
    <submittedName>
        <fullName evidence="2">Glycosyl transferase family 1</fullName>
    </submittedName>
</protein>
<dbReference type="GeneID" id="87598911"/>
<evidence type="ECO:0000259" key="1">
    <source>
        <dbReference type="Pfam" id="PF00534"/>
    </source>
</evidence>
<evidence type="ECO:0000313" key="2">
    <source>
        <dbReference type="EMBL" id="KOO37907.1"/>
    </source>
</evidence>
<dbReference type="GO" id="GO:0016757">
    <property type="term" value="F:glycosyltransferase activity"/>
    <property type="evidence" value="ECO:0007669"/>
    <property type="project" value="InterPro"/>
</dbReference>
<dbReference type="AlphaFoldDB" id="A0A0M0KH49"/>
<comment type="caution">
    <text evidence="2">The sequence shown here is derived from an EMBL/GenBank/DDBJ whole genome shotgun (WGS) entry which is preliminary data.</text>
</comment>
<dbReference type="EMBL" id="LILD01000001">
    <property type="protein sequence ID" value="KOO37907.1"/>
    <property type="molecule type" value="Genomic_DNA"/>
</dbReference>
<sequence>MNVLFVYYVPSGGVETLNRQRSLALKKWNIHSHFLYYEKRRQLINEHHAPVFITNEDDEIKKILEQGNYSAIIVVSDFSAAPRLRSLGYQGKIIIEIQGYGPKDVARTVLQKAVPTVTKYADGLLNPKTPHIEQFFSEFYLSIPKFSFNNCFDSNKFTYRSLPCSKHPIIAWIGRIEDNKNWREFIRIGNQLITKHNPDIQLLMFEDPTISIPEERNKFNRLIQHLNLEKNLSLKANVSNDEMAKHMSIIGDSGGFLCSTSKVEGAPYSILEAMSCKCPVLTTDSDGVRSSIIHNQTGKYYPIGNIATAVKEANELMNNQSLRDHIRTNALKHVKEHFSPDQYAHNFINMLASLGIDMNEITNSNTRDKE</sequence>
<name>A0A0M0KH49_ALKHA</name>
<reference evidence="2" key="1">
    <citation type="submission" date="2015-08" db="EMBL/GenBank/DDBJ databases">
        <title>Complete DNA Sequence of Pseudomonas syringae pv. actinidiae, the Causal Agent of Kiwifruit Canker Disease.</title>
        <authorList>
            <person name="Rikkerink E.H.A."/>
            <person name="Fineran P.C."/>
        </authorList>
    </citation>
    <scope>NUCLEOTIDE SEQUENCE</scope>
    <source>
        <strain evidence="2">DSM 13666</strain>
    </source>
</reference>
<proteinExistence type="predicted"/>
<gene>
    <name evidence="2" type="ORF">AMD02_02860</name>
</gene>
<dbReference type="Pfam" id="PF00534">
    <property type="entry name" value="Glycos_transf_1"/>
    <property type="match status" value="1"/>
</dbReference>
<dbReference type="SUPFAM" id="SSF53756">
    <property type="entry name" value="UDP-Glycosyltransferase/glycogen phosphorylase"/>
    <property type="match status" value="1"/>
</dbReference>
<dbReference type="PANTHER" id="PTHR12526:SF630">
    <property type="entry name" value="GLYCOSYLTRANSFERASE"/>
    <property type="match status" value="1"/>
</dbReference>